<dbReference type="InterPro" id="IPR036388">
    <property type="entry name" value="WH-like_DNA-bd_sf"/>
</dbReference>
<dbReference type="InterPro" id="IPR057666">
    <property type="entry name" value="DrpA_SLOG"/>
</dbReference>
<evidence type="ECO:0000256" key="1">
    <source>
        <dbReference type="ARBA" id="ARBA00006525"/>
    </source>
</evidence>
<evidence type="ECO:0000259" key="2">
    <source>
        <dbReference type="Pfam" id="PF02481"/>
    </source>
</evidence>
<dbReference type="EMBL" id="JBHUOP010000004">
    <property type="protein sequence ID" value="MFD2841126.1"/>
    <property type="molecule type" value="Genomic_DNA"/>
</dbReference>
<reference evidence="5" key="1">
    <citation type="journal article" date="2019" name="Int. J. Syst. Evol. Microbiol.">
        <title>The Global Catalogue of Microorganisms (GCM) 10K type strain sequencing project: providing services to taxonomists for standard genome sequencing and annotation.</title>
        <authorList>
            <consortium name="The Broad Institute Genomics Platform"/>
            <consortium name="The Broad Institute Genome Sequencing Center for Infectious Disease"/>
            <person name="Wu L."/>
            <person name="Ma J."/>
        </authorList>
    </citation>
    <scope>NUCLEOTIDE SEQUENCE [LARGE SCALE GENOMIC DNA]</scope>
    <source>
        <strain evidence="5">KCTC 33576</strain>
    </source>
</reference>
<dbReference type="PANTHER" id="PTHR43022:SF1">
    <property type="entry name" value="PROTEIN SMF"/>
    <property type="match status" value="1"/>
</dbReference>
<evidence type="ECO:0000259" key="3">
    <source>
        <dbReference type="Pfam" id="PF17782"/>
    </source>
</evidence>
<keyword evidence="5" id="KW-1185">Reference proteome</keyword>
<protein>
    <submittedName>
        <fullName evidence="4">DNA-processing protein DprA</fullName>
    </submittedName>
</protein>
<dbReference type="RefSeq" id="WP_377467048.1">
    <property type="nucleotide sequence ID" value="NZ_JBHUOP010000004.1"/>
</dbReference>
<proteinExistence type="inferred from homology"/>
<gene>
    <name evidence="4" type="primary">dprA</name>
    <name evidence="4" type="ORF">ACFSYH_11195</name>
</gene>
<comment type="caution">
    <text evidence="4">The sequence shown here is derived from an EMBL/GenBank/DDBJ whole genome shotgun (WGS) entry which is preliminary data.</text>
</comment>
<dbReference type="NCBIfam" id="TIGR00732">
    <property type="entry name" value="dprA"/>
    <property type="match status" value="1"/>
</dbReference>
<dbReference type="Gene3D" id="3.40.50.450">
    <property type="match status" value="1"/>
</dbReference>
<dbReference type="SUPFAM" id="SSF102405">
    <property type="entry name" value="MCP/YpsA-like"/>
    <property type="match status" value="1"/>
</dbReference>
<accession>A0ABW5XFK5</accession>
<comment type="similarity">
    <text evidence="1">Belongs to the DprA/Smf family.</text>
</comment>
<sequence>MSGDTLERDAAMFWAAVTEPNDHIAGLLVSHLGPAEARKWLSAIGTRSDAISDATVDRLGLSGEMGARRLATAVARWNTRRDTIDIQELRRRTELLGARFIIPCDAEWPQQLADLGPGAPSGLWVRGDATVVAKSGYGAAIVGARAATAYGETVTAMLVSRMAERGLTVVSGGAFGIDACAHQCALRMQTPTIAVLAGGIDQLYPAANSDLLRAIESSGGALVSESAPGSTPMKSRFLSRNRLIAALSGATVVVEAAWRSGSLSTANHALELGRPVGVVPGPITSAQSAGCHRLLRESPAEVLSTPEDVVDLVPGQPKVQVQAGSGSRSDAEQFDPMELRVLDGLKRSTPVSVDDLCVASGLAPAEVLMTLSRLEFRGAIRQDLRGWHRSR</sequence>
<dbReference type="Pfam" id="PF17782">
    <property type="entry name" value="WHD_DprA"/>
    <property type="match status" value="1"/>
</dbReference>
<dbReference type="Pfam" id="PF02481">
    <property type="entry name" value="DNA_processg_A"/>
    <property type="match status" value="1"/>
</dbReference>
<dbReference type="PANTHER" id="PTHR43022">
    <property type="entry name" value="PROTEIN SMF"/>
    <property type="match status" value="1"/>
</dbReference>
<organism evidence="4 5">
    <name type="scientific">Populibacterium corticicola</name>
    <dbReference type="NCBI Taxonomy" id="1812826"/>
    <lineage>
        <taxon>Bacteria</taxon>
        <taxon>Bacillati</taxon>
        <taxon>Actinomycetota</taxon>
        <taxon>Actinomycetes</taxon>
        <taxon>Micrococcales</taxon>
        <taxon>Jonesiaceae</taxon>
        <taxon>Populibacterium</taxon>
    </lineage>
</organism>
<dbReference type="InterPro" id="IPR041614">
    <property type="entry name" value="DprA_WH"/>
</dbReference>
<evidence type="ECO:0000313" key="4">
    <source>
        <dbReference type="EMBL" id="MFD2841126.1"/>
    </source>
</evidence>
<dbReference type="Proteomes" id="UP001597391">
    <property type="component" value="Unassembled WGS sequence"/>
</dbReference>
<evidence type="ECO:0000313" key="5">
    <source>
        <dbReference type="Proteomes" id="UP001597391"/>
    </source>
</evidence>
<dbReference type="Gene3D" id="1.10.10.10">
    <property type="entry name" value="Winged helix-like DNA-binding domain superfamily/Winged helix DNA-binding domain"/>
    <property type="match status" value="1"/>
</dbReference>
<dbReference type="InterPro" id="IPR003488">
    <property type="entry name" value="DprA"/>
</dbReference>
<name>A0ABW5XFK5_9MICO</name>
<feature type="domain" description="Smf/DprA SLOG" evidence="2">
    <location>
        <begin position="100"/>
        <end position="312"/>
    </location>
</feature>
<feature type="domain" description="DprA winged helix" evidence="3">
    <location>
        <begin position="331"/>
        <end position="382"/>
    </location>
</feature>